<evidence type="ECO:0000256" key="2">
    <source>
        <dbReference type="ARBA" id="ARBA00009647"/>
    </source>
</evidence>
<evidence type="ECO:0000256" key="3">
    <source>
        <dbReference type="ARBA" id="ARBA00022723"/>
    </source>
</evidence>
<organism evidence="15">
    <name type="scientific">Petromyzon marinus</name>
    <name type="common">Sea lamprey</name>
    <dbReference type="NCBI Taxonomy" id="7757"/>
    <lineage>
        <taxon>Eukaryota</taxon>
        <taxon>Metazoa</taxon>
        <taxon>Chordata</taxon>
        <taxon>Craniata</taxon>
        <taxon>Vertebrata</taxon>
        <taxon>Cyclostomata</taxon>
        <taxon>Hyperoartia</taxon>
        <taxon>Petromyzontiformes</taxon>
        <taxon>Petromyzontidae</taxon>
        <taxon>Petromyzon</taxon>
    </lineage>
</organism>
<name>S4RFD2_PETMA</name>
<evidence type="ECO:0000256" key="5">
    <source>
        <dbReference type="ARBA" id="ARBA00022833"/>
    </source>
</evidence>
<feature type="region of interest" description="Disordered" evidence="11">
    <location>
        <begin position="95"/>
        <end position="159"/>
    </location>
</feature>
<evidence type="ECO:0000313" key="15">
    <source>
        <dbReference type="Ensembl" id="ENSPMAP00000003914.1"/>
    </source>
</evidence>
<dbReference type="InterPro" id="IPR035100">
    <property type="entry name" value="TF_IIS-typ"/>
</dbReference>
<evidence type="ECO:0000259" key="12">
    <source>
        <dbReference type="PROSITE" id="PS51133"/>
    </source>
</evidence>
<dbReference type="InterPro" id="IPR003617">
    <property type="entry name" value="TFIIS/CRSP70_N_sub"/>
</dbReference>
<evidence type="ECO:0000256" key="9">
    <source>
        <dbReference type="PROSITE-ProRule" id="PRU00649"/>
    </source>
</evidence>
<evidence type="ECO:0000259" key="13">
    <source>
        <dbReference type="PROSITE" id="PS51319"/>
    </source>
</evidence>
<dbReference type="Ensembl" id="ENSPMAT00000003930.1">
    <property type="protein sequence ID" value="ENSPMAP00000003914.1"/>
    <property type="gene ID" value="ENSPMAG00000003574.1"/>
</dbReference>
<dbReference type="InterPro" id="IPR001222">
    <property type="entry name" value="Znf_TFIIS"/>
</dbReference>
<evidence type="ECO:0000256" key="11">
    <source>
        <dbReference type="SAM" id="MobiDB-lite"/>
    </source>
</evidence>
<dbReference type="NCBIfam" id="TIGR01385">
    <property type="entry name" value="TFSII"/>
    <property type="match status" value="1"/>
</dbReference>
<sequence>MVTRKSTDGALDLLKELQAIPMTLGILKMTRVGMLVNSLRKLTKDEEVISISKILIKTWKKLLEALVRPFFLNGESLISTRIIAREVQCSKALEMWQPDNNSGPEGKHCERGGGGDRRRAETKPPSTPSTPSTPTTPTSPSAPGTPRSPAFPSAGTSSEVVREKCREMLAAALKTNDDYVKYAANCELIGAQIEDSIFQELPAVDQKYKNRVRSRISNLKDPKNPNLRISVLTGAISASCMAKMTAEEMASDELREKRKAMTEEAIRAHQMAKTGGTETDLFSCGKCRKKRCTYTQVQTRSADEPMTTFVFCNECGNRWKFC</sequence>
<dbReference type="Pfam" id="PF08711">
    <property type="entry name" value="Med26"/>
    <property type="match status" value="1"/>
</dbReference>
<keyword evidence="4 8" id="KW-0863">Zinc-finger</keyword>
<dbReference type="Gene3D" id="2.20.25.10">
    <property type="match status" value="1"/>
</dbReference>
<dbReference type="FunFam" id="2.20.25.10:FF:000001">
    <property type="entry name" value="Probable Transcription elongation factor S-II"/>
    <property type="match status" value="1"/>
</dbReference>
<dbReference type="PANTHER" id="PTHR11477">
    <property type="entry name" value="TRANSCRIPTION FACTOR S-II ZINC FINGER DOMAIN-CONTAINING PROTEIN"/>
    <property type="match status" value="1"/>
</dbReference>
<keyword evidence="10" id="KW-0238">DNA-binding</keyword>
<dbReference type="GO" id="GO:0008270">
    <property type="term" value="F:zinc ion binding"/>
    <property type="evidence" value="ECO:0007669"/>
    <property type="project" value="UniProtKB-UniRule"/>
</dbReference>
<keyword evidence="10" id="KW-0804">Transcription</keyword>
<reference evidence="15" key="2">
    <citation type="submission" date="2025-09" db="UniProtKB">
        <authorList>
            <consortium name="Ensembl"/>
        </authorList>
    </citation>
    <scope>IDENTIFICATION</scope>
</reference>
<dbReference type="GO" id="GO:0005634">
    <property type="term" value="C:nucleus"/>
    <property type="evidence" value="ECO:0007669"/>
    <property type="project" value="UniProtKB-SubCell"/>
</dbReference>
<dbReference type="GeneTree" id="ENSGT00940000157034"/>
<dbReference type="PROSITE" id="PS00466">
    <property type="entry name" value="ZF_TFIIS_1"/>
    <property type="match status" value="1"/>
</dbReference>
<dbReference type="Gene3D" id="1.10.472.30">
    <property type="entry name" value="Transcription elongation factor S-II, central domain"/>
    <property type="match status" value="1"/>
</dbReference>
<dbReference type="InterPro" id="IPR003618">
    <property type="entry name" value="TFIIS_cen_dom"/>
</dbReference>
<feature type="compositionally biased region" description="Basic and acidic residues" evidence="11">
    <location>
        <begin position="105"/>
        <end position="122"/>
    </location>
</feature>
<dbReference type="AlphaFoldDB" id="S4RFD2"/>
<dbReference type="CDD" id="cd13749">
    <property type="entry name" value="Zn-ribbon_TFIIS"/>
    <property type="match status" value="1"/>
</dbReference>
<evidence type="ECO:0000259" key="14">
    <source>
        <dbReference type="PROSITE" id="PS51321"/>
    </source>
</evidence>
<dbReference type="SUPFAM" id="SSF57783">
    <property type="entry name" value="Zinc beta-ribbon"/>
    <property type="match status" value="1"/>
</dbReference>
<comment type="similarity">
    <text evidence="2 10">Belongs to the TFS-II family.</text>
</comment>
<dbReference type="InterPro" id="IPR036575">
    <property type="entry name" value="TFIIS_cen_dom_sf"/>
</dbReference>
<keyword evidence="10" id="KW-0805">Transcription regulation</keyword>
<evidence type="ECO:0000256" key="8">
    <source>
        <dbReference type="PROSITE-ProRule" id="PRU00472"/>
    </source>
</evidence>
<dbReference type="STRING" id="7757.ENSPMAP00000003914"/>
<evidence type="ECO:0000256" key="4">
    <source>
        <dbReference type="ARBA" id="ARBA00022771"/>
    </source>
</evidence>
<protein>
    <recommendedName>
        <fullName evidence="10">Transcription elongation factor</fullName>
    </recommendedName>
</protein>
<dbReference type="Pfam" id="PF01096">
    <property type="entry name" value="Zn_ribbon_TFIIS"/>
    <property type="match status" value="1"/>
</dbReference>
<dbReference type="Pfam" id="PF07500">
    <property type="entry name" value="TFIIS_M"/>
    <property type="match status" value="1"/>
</dbReference>
<feature type="domain" description="TFIIS-type" evidence="12">
    <location>
        <begin position="280"/>
        <end position="320"/>
    </location>
</feature>
<dbReference type="CDD" id="cd00183">
    <property type="entry name" value="TFIIS_I"/>
    <property type="match status" value="1"/>
</dbReference>
<keyword evidence="5 10" id="KW-0862">Zinc</keyword>
<dbReference type="Gene3D" id="1.20.930.10">
    <property type="entry name" value="Conserved domain common to transcription factors TFIIS, elongin A, CRSP70"/>
    <property type="match status" value="1"/>
</dbReference>
<dbReference type="PROSITE" id="PS51133">
    <property type="entry name" value="ZF_TFIIS_2"/>
    <property type="match status" value="1"/>
</dbReference>
<comment type="function">
    <text evidence="7">Necessary for efficient RNA polymerase II transcription elongation past template-encoded arresting sites. The arresting sites in DNA have the property of trapping a certain fraction of elongating RNA polymerases that pass through, resulting in locked ternary complexes. Cleavage of the nascent transcript by S-II allows the resumption of elongation from the new 3'-terminus.</text>
</comment>
<evidence type="ECO:0000256" key="1">
    <source>
        <dbReference type="ARBA" id="ARBA00004123"/>
    </source>
</evidence>
<dbReference type="SMART" id="SM00510">
    <property type="entry name" value="TFS2M"/>
    <property type="match status" value="1"/>
</dbReference>
<dbReference type="GO" id="GO:0006368">
    <property type="term" value="P:transcription elongation by RNA polymerase II"/>
    <property type="evidence" value="ECO:0007669"/>
    <property type="project" value="InterPro"/>
</dbReference>
<dbReference type="PROSITE" id="PS51321">
    <property type="entry name" value="TFIIS_CENTRAL"/>
    <property type="match status" value="1"/>
</dbReference>
<dbReference type="GO" id="GO:0003677">
    <property type="term" value="F:DNA binding"/>
    <property type="evidence" value="ECO:0007669"/>
    <property type="project" value="UniProtKB-KW"/>
</dbReference>
<evidence type="ECO:0000256" key="10">
    <source>
        <dbReference type="RuleBase" id="RU368078"/>
    </source>
</evidence>
<dbReference type="HOGENOM" id="CLU_037637_2_0_1"/>
<dbReference type="SMART" id="SM00440">
    <property type="entry name" value="ZnF_C2C2"/>
    <property type="match status" value="1"/>
</dbReference>
<dbReference type="PANTHER" id="PTHR11477:SF0">
    <property type="entry name" value="IP08861P-RELATED"/>
    <property type="match status" value="1"/>
</dbReference>
<feature type="domain" description="TFIIS central" evidence="14">
    <location>
        <begin position="161"/>
        <end position="277"/>
    </location>
</feature>
<keyword evidence="3 10" id="KW-0479">Metal-binding</keyword>
<comment type="subcellular location">
    <subcellularLocation>
        <location evidence="1 9 10">Nucleus</location>
    </subcellularLocation>
</comment>
<dbReference type="PIRSF" id="PIRSF006704">
    <property type="entry name" value="TF_IIS"/>
    <property type="match status" value="1"/>
</dbReference>
<evidence type="ECO:0000256" key="6">
    <source>
        <dbReference type="ARBA" id="ARBA00023242"/>
    </source>
</evidence>
<feature type="domain" description="TFIIS N-terminal" evidence="13">
    <location>
        <begin position="1"/>
        <end position="66"/>
    </location>
</feature>
<dbReference type="InterPro" id="IPR035441">
    <property type="entry name" value="TFIIS/LEDGF_dom_sf"/>
</dbReference>
<dbReference type="SUPFAM" id="SSF46942">
    <property type="entry name" value="Elongation factor TFIIS domain 2"/>
    <property type="match status" value="1"/>
</dbReference>
<dbReference type="InterPro" id="IPR006289">
    <property type="entry name" value="TFSII"/>
</dbReference>
<dbReference type="InterPro" id="IPR017923">
    <property type="entry name" value="TFIIS_N"/>
</dbReference>
<dbReference type="SUPFAM" id="SSF47676">
    <property type="entry name" value="Conserved domain common to transcription factors TFIIS, elongin A, CRSP70"/>
    <property type="match status" value="1"/>
</dbReference>
<proteinExistence type="inferred from homology"/>
<reference evidence="15" key="1">
    <citation type="submission" date="2025-08" db="UniProtKB">
        <authorList>
            <consortium name="Ensembl"/>
        </authorList>
    </citation>
    <scope>IDENTIFICATION</scope>
</reference>
<feature type="compositionally biased region" description="Low complexity" evidence="11">
    <location>
        <begin position="129"/>
        <end position="148"/>
    </location>
</feature>
<evidence type="ECO:0000256" key="7">
    <source>
        <dbReference type="ARBA" id="ARBA00025408"/>
    </source>
</evidence>
<dbReference type="SMART" id="SM00509">
    <property type="entry name" value="TFS2N"/>
    <property type="match status" value="1"/>
</dbReference>
<dbReference type="PROSITE" id="PS51319">
    <property type="entry name" value="TFIIS_N"/>
    <property type="match status" value="1"/>
</dbReference>
<accession>S4RFD2</accession>
<keyword evidence="6 9" id="KW-0539">Nucleus</keyword>